<proteinExistence type="inferred from homology"/>
<dbReference type="PANTHER" id="PTHR43798:SF33">
    <property type="entry name" value="HYDROLASE, PUTATIVE (AFU_ORTHOLOGUE AFUA_2G14860)-RELATED"/>
    <property type="match status" value="1"/>
</dbReference>
<dbReference type="PRINTS" id="PR00111">
    <property type="entry name" value="ABHYDROLASE"/>
</dbReference>
<name>A0A921KC32_SPOPS</name>
<dbReference type="InterPro" id="IPR002410">
    <property type="entry name" value="Peptidase_S33"/>
</dbReference>
<evidence type="ECO:0000259" key="3">
    <source>
        <dbReference type="Pfam" id="PF00561"/>
    </source>
</evidence>
<dbReference type="InterPro" id="IPR000073">
    <property type="entry name" value="AB_hydrolase_1"/>
</dbReference>
<dbReference type="AlphaFoldDB" id="A0A921KC32"/>
<accession>A0A921KC32</accession>
<dbReference type="Pfam" id="PF00561">
    <property type="entry name" value="Abhydrolase_1"/>
    <property type="match status" value="1"/>
</dbReference>
<reference evidence="4" key="1">
    <citation type="journal article" date="2021" name="PeerJ">
        <title>Extensive microbial diversity within the chicken gut microbiome revealed by metagenomics and culture.</title>
        <authorList>
            <person name="Gilroy R."/>
            <person name="Ravi A."/>
            <person name="Getino M."/>
            <person name="Pursley I."/>
            <person name="Horton D.L."/>
            <person name="Alikhan N.F."/>
            <person name="Baker D."/>
            <person name="Gharbi K."/>
            <person name="Hall N."/>
            <person name="Watson M."/>
            <person name="Adriaenssens E.M."/>
            <person name="Foster-Nyarko E."/>
            <person name="Jarju S."/>
            <person name="Secka A."/>
            <person name="Antonio M."/>
            <person name="Oren A."/>
            <person name="Chaudhuri R.R."/>
            <person name="La Ragione R."/>
            <person name="Hildebrand F."/>
            <person name="Pallen M.J."/>
        </authorList>
    </citation>
    <scope>NUCLEOTIDE SEQUENCE</scope>
    <source>
        <strain evidence="4">CHK171-7178</strain>
    </source>
</reference>
<dbReference type="EMBL" id="DYWT01000024">
    <property type="protein sequence ID" value="HJF30448.1"/>
    <property type="molecule type" value="Genomic_DNA"/>
</dbReference>
<gene>
    <name evidence="4" type="ORF">K8V56_01555</name>
</gene>
<protein>
    <submittedName>
        <fullName evidence="4">Alpha/beta fold hydrolase</fullName>
    </submittedName>
</protein>
<comment type="similarity">
    <text evidence="1">Belongs to the peptidase S33 family.</text>
</comment>
<evidence type="ECO:0000256" key="1">
    <source>
        <dbReference type="ARBA" id="ARBA00010088"/>
    </source>
</evidence>
<dbReference type="PRINTS" id="PR00793">
    <property type="entry name" value="PROAMNOPTASE"/>
</dbReference>
<sequence>MFAQVNGIKLFFDVEGAGFVPEGPIMREKPVCFVLHGGPGGDHTVFKPALSPLTEEMQLIYIDNRGSGRSERGSQSTYTLKNNVEDIEELRKYLGLDEIVLLGQSYGGMVALEYAKKYQENVKSLLLVVTAPSSTFTDKAKEIVNQKGTPKQKEMAQVLWDGAFTSSEQQEQYYEIMAPLYSYSHKESVEENLSRENASKRSNRSYEALNEGFGGFLRDYNVVDFLPSINVPTLIIAGRHDWITPVEGSIFMNEQIPNSQLVIFEESSHGVMKDEHEKFIATVKDYVKNHII</sequence>
<dbReference type="Gene3D" id="3.40.50.1820">
    <property type="entry name" value="alpha/beta hydrolase"/>
    <property type="match status" value="1"/>
</dbReference>
<dbReference type="GO" id="GO:0004177">
    <property type="term" value="F:aminopeptidase activity"/>
    <property type="evidence" value="ECO:0007669"/>
    <property type="project" value="UniProtKB-EC"/>
</dbReference>
<evidence type="ECO:0000256" key="2">
    <source>
        <dbReference type="ARBA" id="ARBA00022801"/>
    </source>
</evidence>
<dbReference type="InterPro" id="IPR029058">
    <property type="entry name" value="AB_hydrolase_fold"/>
</dbReference>
<evidence type="ECO:0000313" key="4">
    <source>
        <dbReference type="EMBL" id="HJF30448.1"/>
    </source>
</evidence>
<keyword evidence="2 4" id="KW-0378">Hydrolase</keyword>
<feature type="domain" description="AB hydrolase-1" evidence="3">
    <location>
        <begin position="34"/>
        <end position="272"/>
    </location>
</feature>
<dbReference type="GO" id="GO:0006508">
    <property type="term" value="P:proteolysis"/>
    <property type="evidence" value="ECO:0007669"/>
    <property type="project" value="InterPro"/>
</dbReference>
<reference evidence="4" key="2">
    <citation type="submission" date="2021-09" db="EMBL/GenBank/DDBJ databases">
        <authorList>
            <person name="Gilroy R."/>
        </authorList>
    </citation>
    <scope>NUCLEOTIDE SEQUENCE</scope>
    <source>
        <strain evidence="4">CHK171-7178</strain>
    </source>
</reference>
<evidence type="ECO:0000313" key="5">
    <source>
        <dbReference type="Proteomes" id="UP000698173"/>
    </source>
</evidence>
<dbReference type="PANTHER" id="PTHR43798">
    <property type="entry name" value="MONOACYLGLYCEROL LIPASE"/>
    <property type="match status" value="1"/>
</dbReference>
<dbReference type="GO" id="GO:0016020">
    <property type="term" value="C:membrane"/>
    <property type="evidence" value="ECO:0007669"/>
    <property type="project" value="TreeGrafter"/>
</dbReference>
<comment type="caution">
    <text evidence="4">The sequence shown here is derived from an EMBL/GenBank/DDBJ whole genome shotgun (WGS) entry which is preliminary data.</text>
</comment>
<dbReference type="SUPFAM" id="SSF53474">
    <property type="entry name" value="alpha/beta-Hydrolases"/>
    <property type="match status" value="1"/>
</dbReference>
<dbReference type="Proteomes" id="UP000698173">
    <property type="component" value="Unassembled WGS sequence"/>
</dbReference>
<dbReference type="InterPro" id="IPR050266">
    <property type="entry name" value="AB_hydrolase_sf"/>
</dbReference>
<organism evidence="4 5">
    <name type="scientific">Sporosarcina psychrophila</name>
    <name type="common">Bacillus psychrophilus</name>
    <dbReference type="NCBI Taxonomy" id="1476"/>
    <lineage>
        <taxon>Bacteria</taxon>
        <taxon>Bacillati</taxon>
        <taxon>Bacillota</taxon>
        <taxon>Bacilli</taxon>
        <taxon>Bacillales</taxon>
        <taxon>Caryophanaceae</taxon>
        <taxon>Sporosarcina</taxon>
    </lineage>
</organism>